<sequence>MNFEKSLNIDWSETKIVKKGGRRVMKKFAAILCTAAITLGTVCTAFANPSISYVTIEPQDATVAEESAALIPEGMKLIVAEAEPDNYENEVVAEIVTRLNDPEQMIEMEEILEMLEVDLTEEIKTESGNVIDPLEYEPISEFDDLVLSDDMDVYYDFDGEVKKVKATIEVEALKEVEDIKNNLLMQLDQKEGKVYFIEIEEEDYVPETGEITVTFPCLGPFCVLEKAE</sequence>
<evidence type="ECO:0000313" key="2">
    <source>
        <dbReference type="Proteomes" id="UP000005561"/>
    </source>
</evidence>
<organism evidence="1 2">
    <name type="scientific">Marvinbryantia formatexigens DSM 14469</name>
    <dbReference type="NCBI Taxonomy" id="478749"/>
    <lineage>
        <taxon>Bacteria</taxon>
        <taxon>Bacillati</taxon>
        <taxon>Bacillota</taxon>
        <taxon>Clostridia</taxon>
        <taxon>Lachnospirales</taxon>
        <taxon>Lachnospiraceae</taxon>
        <taxon>Marvinbryantia</taxon>
    </lineage>
</organism>
<keyword evidence="2" id="KW-1185">Reference proteome</keyword>
<protein>
    <submittedName>
        <fullName evidence="1">Uncharacterized protein</fullName>
    </submittedName>
</protein>
<dbReference type="Proteomes" id="UP000005561">
    <property type="component" value="Unassembled WGS sequence"/>
</dbReference>
<dbReference type="AlphaFoldDB" id="C6LKT7"/>
<proteinExistence type="predicted"/>
<gene>
    <name evidence="1" type="ORF">BRYFOR_09284</name>
</gene>
<evidence type="ECO:0000313" key="1">
    <source>
        <dbReference type="EMBL" id="EET58824.1"/>
    </source>
</evidence>
<name>C6LKT7_9FIRM</name>
<dbReference type="EMBL" id="ACCL02000025">
    <property type="protein sequence ID" value="EET58824.1"/>
    <property type="molecule type" value="Genomic_DNA"/>
</dbReference>
<reference evidence="1" key="1">
    <citation type="submission" date="2009-07" db="EMBL/GenBank/DDBJ databases">
        <authorList>
            <person name="Weinstock G."/>
            <person name="Sodergren E."/>
            <person name="Clifton S."/>
            <person name="Fulton L."/>
            <person name="Fulton B."/>
            <person name="Courtney L."/>
            <person name="Fronick C."/>
            <person name="Harrison M."/>
            <person name="Strong C."/>
            <person name="Farmer C."/>
            <person name="Delahaunty K."/>
            <person name="Markovic C."/>
            <person name="Hall O."/>
            <person name="Minx P."/>
            <person name="Tomlinson C."/>
            <person name="Mitreva M."/>
            <person name="Nelson J."/>
            <person name="Hou S."/>
            <person name="Wollam A."/>
            <person name="Pepin K.H."/>
            <person name="Johnson M."/>
            <person name="Bhonagiri V."/>
            <person name="Nash W.E."/>
            <person name="Warren W."/>
            <person name="Chinwalla A."/>
            <person name="Mardis E.R."/>
            <person name="Wilson R.K."/>
        </authorList>
    </citation>
    <scope>NUCLEOTIDE SEQUENCE [LARGE SCALE GENOMIC DNA]</scope>
    <source>
        <strain evidence="1">DSM 14469</strain>
    </source>
</reference>
<dbReference type="STRING" id="168384.SAMN05660368_03113"/>
<accession>C6LKT7</accession>
<comment type="caution">
    <text evidence="1">The sequence shown here is derived from an EMBL/GenBank/DDBJ whole genome shotgun (WGS) entry which is preliminary data.</text>
</comment>